<proteinExistence type="predicted"/>
<gene>
    <name evidence="2" type="ORF">OUZ56_026679</name>
</gene>
<feature type="region of interest" description="Disordered" evidence="1">
    <location>
        <begin position="1"/>
        <end position="38"/>
    </location>
</feature>
<reference evidence="2 3" key="1">
    <citation type="journal article" date="2023" name="Nucleic Acids Res.">
        <title>The hologenome of Daphnia magna reveals possible DNA methylation and microbiome-mediated evolution of the host genome.</title>
        <authorList>
            <person name="Chaturvedi A."/>
            <person name="Li X."/>
            <person name="Dhandapani V."/>
            <person name="Marshall H."/>
            <person name="Kissane S."/>
            <person name="Cuenca-Cambronero M."/>
            <person name="Asole G."/>
            <person name="Calvet F."/>
            <person name="Ruiz-Romero M."/>
            <person name="Marangio P."/>
            <person name="Guigo R."/>
            <person name="Rago D."/>
            <person name="Mirbahai L."/>
            <person name="Eastwood N."/>
            <person name="Colbourne J.K."/>
            <person name="Zhou J."/>
            <person name="Mallon E."/>
            <person name="Orsini L."/>
        </authorList>
    </citation>
    <scope>NUCLEOTIDE SEQUENCE [LARGE SCALE GENOMIC DNA]</scope>
    <source>
        <strain evidence="2">LRV0_1</strain>
    </source>
</reference>
<keyword evidence="3" id="KW-1185">Reference proteome</keyword>
<name>A0ABQ9ZNU4_9CRUS</name>
<organism evidence="2 3">
    <name type="scientific">Daphnia magna</name>
    <dbReference type="NCBI Taxonomy" id="35525"/>
    <lineage>
        <taxon>Eukaryota</taxon>
        <taxon>Metazoa</taxon>
        <taxon>Ecdysozoa</taxon>
        <taxon>Arthropoda</taxon>
        <taxon>Crustacea</taxon>
        <taxon>Branchiopoda</taxon>
        <taxon>Diplostraca</taxon>
        <taxon>Cladocera</taxon>
        <taxon>Anomopoda</taxon>
        <taxon>Daphniidae</taxon>
        <taxon>Daphnia</taxon>
    </lineage>
</organism>
<accession>A0ABQ9ZNU4</accession>
<evidence type="ECO:0000313" key="3">
    <source>
        <dbReference type="Proteomes" id="UP001234178"/>
    </source>
</evidence>
<sequence>MKARSDILRTSDGAVEGGQNQKKNIHRTSKSDIGLSGGYQKDVLNIRPRHLSDIRRTALCYVGDKLYQAFVLHPISFVFVAGEHQQPASSFGYCHLPRSFTFIVDSYQLYRE</sequence>
<dbReference type="EMBL" id="JAOYFB010000004">
    <property type="protein sequence ID" value="KAK4014139.1"/>
    <property type="molecule type" value="Genomic_DNA"/>
</dbReference>
<comment type="caution">
    <text evidence="2">The sequence shown here is derived from an EMBL/GenBank/DDBJ whole genome shotgun (WGS) entry which is preliminary data.</text>
</comment>
<dbReference type="Proteomes" id="UP001234178">
    <property type="component" value="Unassembled WGS sequence"/>
</dbReference>
<evidence type="ECO:0000313" key="2">
    <source>
        <dbReference type="EMBL" id="KAK4014139.1"/>
    </source>
</evidence>
<evidence type="ECO:0000256" key="1">
    <source>
        <dbReference type="SAM" id="MobiDB-lite"/>
    </source>
</evidence>
<protein>
    <submittedName>
        <fullName evidence="2">Uncharacterized protein</fullName>
    </submittedName>
</protein>